<evidence type="ECO:0000256" key="5">
    <source>
        <dbReference type="ARBA" id="ARBA00023065"/>
    </source>
</evidence>
<accession>A0ABR4QHC3</accession>
<dbReference type="EMBL" id="JAKROA010000003">
    <property type="protein sequence ID" value="KAL5109039.1"/>
    <property type="molecule type" value="Genomic_DNA"/>
</dbReference>
<comment type="similarity">
    <text evidence="8">Belongs to the two pore domain potassium channel (TC 1.A.1.8) family.</text>
</comment>
<evidence type="ECO:0000256" key="4">
    <source>
        <dbReference type="ARBA" id="ARBA00022989"/>
    </source>
</evidence>
<organism evidence="11 12">
    <name type="scientific">Taenia crassiceps</name>
    <dbReference type="NCBI Taxonomy" id="6207"/>
    <lineage>
        <taxon>Eukaryota</taxon>
        <taxon>Metazoa</taxon>
        <taxon>Spiralia</taxon>
        <taxon>Lophotrochozoa</taxon>
        <taxon>Platyhelminthes</taxon>
        <taxon>Cestoda</taxon>
        <taxon>Eucestoda</taxon>
        <taxon>Cyclophyllidea</taxon>
        <taxon>Taeniidae</taxon>
        <taxon>Taenia</taxon>
    </lineage>
</organism>
<keyword evidence="4 9" id="KW-1133">Transmembrane helix</keyword>
<feature type="transmembrane region" description="Helical" evidence="9">
    <location>
        <begin position="101"/>
        <end position="122"/>
    </location>
</feature>
<dbReference type="PRINTS" id="PR01333">
    <property type="entry name" value="2POREKCHANEL"/>
</dbReference>
<evidence type="ECO:0000313" key="12">
    <source>
        <dbReference type="Proteomes" id="UP001651158"/>
    </source>
</evidence>
<feature type="transmembrane region" description="Helical" evidence="9">
    <location>
        <begin position="225"/>
        <end position="242"/>
    </location>
</feature>
<comment type="caution">
    <text evidence="11">The sequence shown here is derived from an EMBL/GenBank/DDBJ whole genome shotgun (WGS) entry which is preliminary data.</text>
</comment>
<dbReference type="GO" id="GO:0034220">
    <property type="term" value="P:monoatomic ion transmembrane transport"/>
    <property type="evidence" value="ECO:0007669"/>
    <property type="project" value="UniProtKB-KW"/>
</dbReference>
<keyword evidence="2 8" id="KW-0813">Transport</keyword>
<feature type="domain" description="Potassium channel" evidence="10">
    <location>
        <begin position="197"/>
        <end position="274"/>
    </location>
</feature>
<sequence>MGRLGQLLNSTAGLSISLLILTLAGAYVFSKVEGAAEIKTRIQAAKARQRIFVLAQELADEGDEADWSKLVAQVDKYRNKLLQAWKAGNDELGAAIRPPSWSFWGSLYYCITLFTTIGYGNVFPSTTAGRIVTICYGLIAIPLCSMVINRMSKAIARILKAIYLMTLDTSGIPVGLRDAYHRAGTDFDFSLITSFGLLVVYAIFSGVVYCWGIGETAAAWSPLDAVYFAFISITSIGLGDIVPTSDVFLNLASLTYILVGLALMNLFFTRLIQLTETQLERISGSCGDVGGALQTGSGNPMQSRYALGGSGRFAAGALTNSTTSNYH</sequence>
<keyword evidence="5 8" id="KW-0406">Ion transport</keyword>
<evidence type="ECO:0000256" key="2">
    <source>
        <dbReference type="ARBA" id="ARBA00022448"/>
    </source>
</evidence>
<dbReference type="InterPro" id="IPR013099">
    <property type="entry name" value="K_chnl_dom"/>
</dbReference>
<proteinExistence type="inferred from homology"/>
<comment type="subcellular location">
    <subcellularLocation>
        <location evidence="1">Membrane</location>
        <topology evidence="1">Multi-pass membrane protein</topology>
    </subcellularLocation>
</comment>
<name>A0ABR4QHC3_9CEST</name>
<evidence type="ECO:0000256" key="6">
    <source>
        <dbReference type="ARBA" id="ARBA00023136"/>
    </source>
</evidence>
<dbReference type="Gene3D" id="1.10.287.70">
    <property type="match status" value="1"/>
</dbReference>
<dbReference type="PANTHER" id="PTHR11003:SF335">
    <property type="entry name" value="POTASSIUM CHANNEL DOMAIN-CONTAINING PROTEIN"/>
    <property type="match status" value="1"/>
</dbReference>
<feature type="transmembrane region" description="Helical" evidence="9">
    <location>
        <begin position="12"/>
        <end position="29"/>
    </location>
</feature>
<dbReference type="PANTHER" id="PTHR11003">
    <property type="entry name" value="POTASSIUM CHANNEL, SUBFAMILY K"/>
    <property type="match status" value="1"/>
</dbReference>
<evidence type="ECO:0000256" key="3">
    <source>
        <dbReference type="ARBA" id="ARBA00022692"/>
    </source>
</evidence>
<dbReference type="InterPro" id="IPR003280">
    <property type="entry name" value="2pore_dom_K_chnl"/>
</dbReference>
<evidence type="ECO:0000256" key="7">
    <source>
        <dbReference type="ARBA" id="ARBA00023303"/>
    </source>
</evidence>
<dbReference type="Pfam" id="PF07885">
    <property type="entry name" value="Ion_trans_2"/>
    <property type="match status" value="2"/>
</dbReference>
<dbReference type="Proteomes" id="UP001651158">
    <property type="component" value="Unassembled WGS sequence"/>
</dbReference>
<evidence type="ECO:0000256" key="9">
    <source>
        <dbReference type="SAM" id="Phobius"/>
    </source>
</evidence>
<reference evidence="11 12" key="1">
    <citation type="journal article" date="2022" name="Front. Cell. Infect. Microbiol.">
        <title>The Genomes of Two Strains of Taenia crassiceps the Animal Model for the Study of Human Cysticercosis.</title>
        <authorList>
            <person name="Bobes R.J."/>
            <person name="Estrada K."/>
            <person name="Rios-Valencia D.G."/>
            <person name="Calderon-Gallegos A."/>
            <person name="de la Torre P."/>
            <person name="Carrero J.C."/>
            <person name="Sanchez-Flores A."/>
            <person name="Laclette J.P."/>
        </authorList>
    </citation>
    <scope>NUCLEOTIDE SEQUENCE [LARGE SCALE GENOMIC DNA]</scope>
    <source>
        <strain evidence="11">WFUcys</strain>
    </source>
</reference>
<evidence type="ECO:0000256" key="8">
    <source>
        <dbReference type="RuleBase" id="RU003857"/>
    </source>
</evidence>
<keyword evidence="7 8" id="KW-0407">Ion channel</keyword>
<protein>
    <submittedName>
        <fullName evidence="11">TWiK family of potassium channel protein 18</fullName>
    </submittedName>
</protein>
<evidence type="ECO:0000259" key="10">
    <source>
        <dbReference type="Pfam" id="PF07885"/>
    </source>
</evidence>
<keyword evidence="12" id="KW-1185">Reference proteome</keyword>
<feature type="transmembrane region" description="Helical" evidence="9">
    <location>
        <begin position="192"/>
        <end position="213"/>
    </location>
</feature>
<keyword evidence="6 9" id="KW-0472">Membrane</keyword>
<feature type="transmembrane region" description="Helical" evidence="9">
    <location>
        <begin position="248"/>
        <end position="268"/>
    </location>
</feature>
<dbReference type="SUPFAM" id="SSF81324">
    <property type="entry name" value="Voltage-gated potassium channels"/>
    <property type="match status" value="2"/>
</dbReference>
<evidence type="ECO:0000313" key="11">
    <source>
        <dbReference type="EMBL" id="KAL5109039.1"/>
    </source>
</evidence>
<feature type="domain" description="Potassium channel" evidence="10">
    <location>
        <begin position="100"/>
        <end position="155"/>
    </location>
</feature>
<keyword evidence="3 8" id="KW-0812">Transmembrane</keyword>
<gene>
    <name evidence="11" type="ORF">TcWFU_006141</name>
</gene>
<evidence type="ECO:0000256" key="1">
    <source>
        <dbReference type="ARBA" id="ARBA00004141"/>
    </source>
</evidence>
<feature type="transmembrane region" description="Helical" evidence="9">
    <location>
        <begin position="161"/>
        <end position="180"/>
    </location>
</feature>